<accession>A0A6J7WGG7</accession>
<organism evidence="1">
    <name type="scientific">uncultured Caudovirales phage</name>
    <dbReference type="NCBI Taxonomy" id="2100421"/>
    <lineage>
        <taxon>Viruses</taxon>
        <taxon>Duplodnaviria</taxon>
        <taxon>Heunggongvirae</taxon>
        <taxon>Uroviricota</taxon>
        <taxon>Caudoviricetes</taxon>
        <taxon>Peduoviridae</taxon>
        <taxon>Maltschvirus</taxon>
        <taxon>Maltschvirus maltsch</taxon>
    </lineage>
</organism>
<proteinExistence type="predicted"/>
<protein>
    <submittedName>
        <fullName evidence="1">Uncharacterized protein</fullName>
    </submittedName>
</protein>
<sequence>MNIEQVKERIETLMTQGKQMESNLHMINGALQDCQFWLAELEKQNAADTFNDPQGTESQHQG</sequence>
<gene>
    <name evidence="1" type="ORF">UFOVP188_60</name>
</gene>
<reference evidence="1" key="1">
    <citation type="submission" date="2020-05" db="EMBL/GenBank/DDBJ databases">
        <authorList>
            <person name="Chiriac C."/>
            <person name="Salcher M."/>
            <person name="Ghai R."/>
            <person name="Kavagutti S V."/>
        </authorList>
    </citation>
    <scope>NUCLEOTIDE SEQUENCE</scope>
</reference>
<name>A0A6J7WGG7_9CAUD</name>
<dbReference type="EMBL" id="LR798236">
    <property type="protein sequence ID" value="CAB5212831.1"/>
    <property type="molecule type" value="Genomic_DNA"/>
</dbReference>
<evidence type="ECO:0000313" key="1">
    <source>
        <dbReference type="EMBL" id="CAB5212831.1"/>
    </source>
</evidence>